<sequence>MGTIDAQSNYHPRHQVGENSSLAEGAAFDIFYPLRRWLDNFDVKRYRLAHLICRVIPCCCPFERDINLFGRTYHIPALCKINPVYNEVVALRMRALSYLADDCGEDVSKYIC</sequence>
<keyword evidence="3" id="KW-1185">Reference proteome</keyword>
<organism evidence="2 3">
    <name type="scientific">Richelia sinica FACHB-800</name>
    <dbReference type="NCBI Taxonomy" id="1357546"/>
    <lineage>
        <taxon>Bacteria</taxon>
        <taxon>Bacillati</taxon>
        <taxon>Cyanobacteriota</taxon>
        <taxon>Cyanophyceae</taxon>
        <taxon>Nostocales</taxon>
        <taxon>Nostocaceae</taxon>
        <taxon>Richelia</taxon>
    </lineage>
</organism>
<feature type="domain" description="Mo-dependent nitrogenase C-terminal" evidence="1">
    <location>
        <begin position="31"/>
        <end position="111"/>
    </location>
</feature>
<dbReference type="Pfam" id="PF06967">
    <property type="entry name" value="Mo-nitro_C"/>
    <property type="match status" value="1"/>
</dbReference>
<dbReference type="KEGG" id="rsin:B6N60_04483"/>
<gene>
    <name evidence="2" type="ORF">B6N60_04483</name>
</gene>
<evidence type="ECO:0000259" key="1">
    <source>
        <dbReference type="Pfam" id="PF06967"/>
    </source>
</evidence>
<proteinExistence type="predicted"/>
<dbReference type="EMBL" id="CP021056">
    <property type="protein sequence ID" value="QXE25763.1"/>
    <property type="molecule type" value="Genomic_DNA"/>
</dbReference>
<dbReference type="Proteomes" id="UP000683511">
    <property type="component" value="Chromosome"/>
</dbReference>
<accession>A0A975TCZ9</accession>
<dbReference type="InterPro" id="IPR009717">
    <property type="entry name" value="Mo-dep_Nase_C"/>
</dbReference>
<evidence type="ECO:0000313" key="3">
    <source>
        <dbReference type="Proteomes" id="UP000683511"/>
    </source>
</evidence>
<protein>
    <submittedName>
        <fullName evidence="2">Mo-dependent nitrogenase-like protein</fullName>
    </submittedName>
</protein>
<name>A0A975TCZ9_9NOST</name>
<reference evidence="2" key="1">
    <citation type="submission" date="2017-04" db="EMBL/GenBank/DDBJ databases">
        <title>Genome deletions in a multicellular cyanobacterial endosymbiont for morphological adaptation in marine diatoms.</title>
        <authorList>
            <person name="Wang Y."/>
            <person name="Gao H."/>
            <person name="Li R."/>
            <person name="Xu X."/>
        </authorList>
    </citation>
    <scope>NUCLEOTIDE SEQUENCE</scope>
    <source>
        <strain evidence="2">FACHB 800</strain>
    </source>
</reference>
<evidence type="ECO:0000313" key="2">
    <source>
        <dbReference type="EMBL" id="QXE25763.1"/>
    </source>
</evidence>
<dbReference type="RefSeq" id="WP_190605726.1">
    <property type="nucleotide sequence ID" value="NZ_CP021056.1"/>
</dbReference>
<dbReference type="AlphaFoldDB" id="A0A975TCZ9"/>